<sequence>MCLKRYVSSKSDKVGTGIDGVSERHLFQIVFGPYIVEEEAVFAFSRVLLICFFSNTLKVILLKIVVVVAVKSEKETSHFLQTACVWIVYKVALKDIHEGWVELLQYYTSANIDAVVSD</sequence>
<dbReference type="AlphaFoldDB" id="M2XYQ6"/>
<keyword evidence="1" id="KW-0812">Transmembrane</keyword>
<gene>
    <name evidence="2" type="ORF">Gasu_38340</name>
</gene>
<evidence type="ECO:0000313" key="2">
    <source>
        <dbReference type="EMBL" id="EME28624.1"/>
    </source>
</evidence>
<dbReference type="Gramene" id="EME28624">
    <property type="protein sequence ID" value="EME28624"/>
    <property type="gene ID" value="Gasu_38340"/>
</dbReference>
<reference evidence="3" key="1">
    <citation type="journal article" date="2013" name="Science">
        <title>Gene transfer from bacteria and archaea facilitated evolution of an extremophilic eukaryote.</title>
        <authorList>
            <person name="Schonknecht G."/>
            <person name="Chen W.H."/>
            <person name="Ternes C.M."/>
            <person name="Barbier G.G."/>
            <person name="Shrestha R.P."/>
            <person name="Stanke M."/>
            <person name="Brautigam A."/>
            <person name="Baker B.J."/>
            <person name="Banfield J.F."/>
            <person name="Garavito R.M."/>
            <person name="Carr K."/>
            <person name="Wilkerson C."/>
            <person name="Rensing S.A."/>
            <person name="Gagneul D."/>
            <person name="Dickenson N.E."/>
            <person name="Oesterhelt C."/>
            <person name="Lercher M.J."/>
            <person name="Weber A.P."/>
        </authorList>
    </citation>
    <scope>NUCLEOTIDE SEQUENCE [LARGE SCALE GENOMIC DNA]</scope>
    <source>
        <strain evidence="3">074W</strain>
    </source>
</reference>
<organism evidence="2 3">
    <name type="scientific">Galdieria sulphuraria</name>
    <name type="common">Red alga</name>
    <dbReference type="NCBI Taxonomy" id="130081"/>
    <lineage>
        <taxon>Eukaryota</taxon>
        <taxon>Rhodophyta</taxon>
        <taxon>Bangiophyceae</taxon>
        <taxon>Galdieriales</taxon>
        <taxon>Galdieriaceae</taxon>
        <taxon>Galdieria</taxon>
    </lineage>
</organism>
<accession>M2XYQ6</accession>
<evidence type="ECO:0000256" key="1">
    <source>
        <dbReference type="SAM" id="Phobius"/>
    </source>
</evidence>
<dbReference type="Proteomes" id="UP000030680">
    <property type="component" value="Unassembled WGS sequence"/>
</dbReference>
<evidence type="ECO:0000313" key="3">
    <source>
        <dbReference type="Proteomes" id="UP000030680"/>
    </source>
</evidence>
<keyword evidence="1" id="KW-1133">Transmembrane helix</keyword>
<name>M2XYQ6_GALSU</name>
<dbReference type="GeneID" id="17087559"/>
<feature type="transmembrane region" description="Helical" evidence="1">
    <location>
        <begin position="47"/>
        <end position="70"/>
    </location>
</feature>
<protein>
    <submittedName>
        <fullName evidence="2">Uncharacterized protein</fullName>
    </submittedName>
</protein>
<dbReference type="KEGG" id="gsl:Gasu_38340"/>
<dbReference type="RefSeq" id="XP_005705144.1">
    <property type="nucleotide sequence ID" value="XM_005705087.1"/>
</dbReference>
<keyword evidence="3" id="KW-1185">Reference proteome</keyword>
<keyword evidence="1" id="KW-0472">Membrane</keyword>
<dbReference type="EMBL" id="KB454517">
    <property type="protein sequence ID" value="EME28624.1"/>
    <property type="molecule type" value="Genomic_DNA"/>
</dbReference>
<proteinExistence type="predicted"/>